<reference key="1">
    <citation type="journal article" date="2011" name="Mol. Biol. Evol.">
        <title>Unity in variety -- the pan-genome of the Chlamydiae.</title>
        <authorList>
            <person name="Collingro A."/>
            <person name="Tischler P."/>
            <person name="Weinmaier T."/>
            <person name="Penz T."/>
            <person name="Heinz E."/>
            <person name="Brunham R.C."/>
            <person name="Read T.D."/>
            <person name="Bavoil P.M."/>
            <person name="Sachse K."/>
            <person name="Kahane S."/>
            <person name="Friedman M.G."/>
            <person name="Rattei T."/>
            <person name="Myers G.S.A."/>
            <person name="Horn M."/>
        </authorList>
    </citation>
    <scope>NUCLEOTIDE SEQUENCE</scope>
    <source>
        <strain>Z</strain>
    </source>
</reference>
<evidence type="ECO:0000256" key="1">
    <source>
        <dbReference type="SAM" id="SignalP"/>
    </source>
</evidence>
<dbReference type="HOGENOM" id="CLU_2275561_0_0_0"/>
<keyword evidence="3" id="KW-1185">Reference proteome</keyword>
<keyword evidence="1" id="KW-0732">Signal</keyword>
<proteinExistence type="predicted"/>
<reference evidence="2 3" key="2">
    <citation type="journal article" date="2011" name="Mol. Biol. Evol.">
        <title>Unity in variety--the pan-genome of the Chlamydiae.</title>
        <authorList>
            <person name="Collingro A."/>
            <person name="Tischler P."/>
            <person name="Weinmaier T."/>
            <person name="Penz T."/>
            <person name="Heinz E."/>
            <person name="Brunham R.C."/>
            <person name="Read T.D."/>
            <person name="Bavoil P.M."/>
            <person name="Sachse K."/>
            <person name="Kahane S."/>
            <person name="Friedman M.G."/>
            <person name="Rattei T."/>
            <person name="Myers G.S."/>
            <person name="Horn M."/>
        </authorList>
    </citation>
    <scope>NUCLEOTIDE SEQUENCE [LARGE SCALE GENOMIC DNA]</scope>
    <source>
        <strain evidence="3">ATCC VR-1471 / Z</strain>
    </source>
</reference>
<gene>
    <name evidence="2" type="ordered locus">SNE_A16980</name>
</gene>
<evidence type="ECO:0000313" key="3">
    <source>
        <dbReference type="Proteomes" id="UP000000496"/>
    </source>
</evidence>
<protein>
    <submittedName>
        <fullName evidence="2">Uncharacterized protein</fullName>
    </submittedName>
</protein>
<feature type="chain" id="PRO_5003379289" evidence="1">
    <location>
        <begin position="21"/>
        <end position="102"/>
    </location>
</feature>
<feature type="signal peptide" evidence="1">
    <location>
        <begin position="1"/>
        <end position="20"/>
    </location>
</feature>
<sequence length="102" mass="10922">MKKIIFLSLVFISLNTYALADEDQKQETSDPPYSAGEIAWDIGIGIASSATGGVAAASGNVPGAIVGIANGAKNFLNAAHKYNENIEYERENNRDDDDDDQE</sequence>
<name>F8L9N8_SIMNZ</name>
<dbReference type="AlphaFoldDB" id="F8L9N8"/>
<dbReference type="KEGG" id="sng:SNE_A16980"/>
<organism evidence="2 3">
    <name type="scientific">Simkania negevensis (strain ATCC VR-1471 / DSM 27360 / Z)</name>
    <dbReference type="NCBI Taxonomy" id="331113"/>
    <lineage>
        <taxon>Bacteria</taxon>
        <taxon>Pseudomonadati</taxon>
        <taxon>Chlamydiota</taxon>
        <taxon>Chlamydiia</taxon>
        <taxon>Parachlamydiales</taxon>
        <taxon>Simkaniaceae</taxon>
        <taxon>Simkania</taxon>
    </lineage>
</organism>
<dbReference type="STRING" id="331113.SNE_A16980"/>
<dbReference type="EMBL" id="FR872582">
    <property type="protein sequence ID" value="CCB89575.1"/>
    <property type="molecule type" value="Genomic_DNA"/>
</dbReference>
<accession>F8L9N8</accession>
<dbReference type="RefSeq" id="WP_013944041.1">
    <property type="nucleotide sequence ID" value="NC_015713.1"/>
</dbReference>
<dbReference type="Proteomes" id="UP000000496">
    <property type="component" value="Chromosome gsn.131"/>
</dbReference>
<evidence type="ECO:0000313" key="2">
    <source>
        <dbReference type="EMBL" id="CCB89575.1"/>
    </source>
</evidence>